<dbReference type="RefSeq" id="WP_102757253.1">
    <property type="nucleotide sequence ID" value="NZ_CP025791.1"/>
</dbReference>
<protein>
    <submittedName>
        <fullName evidence="1">Uncharacterized protein</fullName>
    </submittedName>
</protein>
<dbReference type="KEGG" id="fek:C1H87_18575"/>
<evidence type="ECO:0000313" key="2">
    <source>
        <dbReference type="Proteomes" id="UP000235826"/>
    </source>
</evidence>
<organism evidence="1 2">
    <name type="scientific">Flavivirga eckloniae</name>
    <dbReference type="NCBI Taxonomy" id="1803846"/>
    <lineage>
        <taxon>Bacteria</taxon>
        <taxon>Pseudomonadati</taxon>
        <taxon>Bacteroidota</taxon>
        <taxon>Flavobacteriia</taxon>
        <taxon>Flavobacteriales</taxon>
        <taxon>Flavobacteriaceae</taxon>
        <taxon>Flavivirga</taxon>
    </lineage>
</organism>
<dbReference type="Proteomes" id="UP000235826">
    <property type="component" value="Chromosome"/>
</dbReference>
<gene>
    <name evidence="1" type="ORF">C1H87_18575</name>
</gene>
<accession>A0A2K9PVR9</accession>
<evidence type="ECO:0000313" key="1">
    <source>
        <dbReference type="EMBL" id="AUP80607.1"/>
    </source>
</evidence>
<proteinExistence type="predicted"/>
<name>A0A2K9PVR9_9FLAO</name>
<reference evidence="1 2" key="1">
    <citation type="submission" date="2018-01" db="EMBL/GenBank/DDBJ databases">
        <title>Complete genome sequence of Flavivirga eckloniae ECD14 isolated from seaweed Ecklonia cava.</title>
        <authorList>
            <person name="Lee J.H."/>
            <person name="Baik K.S."/>
            <person name="Seong C.N."/>
        </authorList>
    </citation>
    <scope>NUCLEOTIDE SEQUENCE [LARGE SCALE GENOMIC DNA]</scope>
    <source>
        <strain evidence="1 2">ECD14</strain>
    </source>
</reference>
<keyword evidence="2" id="KW-1185">Reference proteome</keyword>
<sequence>MKTKHFVILAVLAVIVVVFGANFFWCSGECETRKCTVNNPCVINGKKYVRGEICVSEGVLCDDGIFRDCHCNTRIIGAGPANYRPTCDCN</sequence>
<dbReference type="AlphaFoldDB" id="A0A2K9PVR9"/>
<dbReference type="EMBL" id="CP025791">
    <property type="protein sequence ID" value="AUP80607.1"/>
    <property type="molecule type" value="Genomic_DNA"/>
</dbReference>